<comment type="caution">
    <text evidence="4">The sequence shown here is derived from an EMBL/GenBank/DDBJ whole genome shotgun (WGS) entry which is preliminary data.</text>
</comment>
<evidence type="ECO:0000313" key="4">
    <source>
        <dbReference type="EMBL" id="MET3560317.1"/>
    </source>
</evidence>
<evidence type="ECO:0000256" key="2">
    <source>
        <dbReference type="ARBA" id="ARBA00023239"/>
    </source>
</evidence>
<dbReference type="InterPro" id="IPR000581">
    <property type="entry name" value="ILV_EDD_N"/>
</dbReference>
<evidence type="ECO:0000259" key="3">
    <source>
        <dbReference type="Pfam" id="PF00920"/>
    </source>
</evidence>
<protein>
    <submittedName>
        <fullName evidence="4">Dihydroxyacid dehydratase/phosphogluconate dehydratase</fullName>
    </submittedName>
</protein>
<dbReference type="PANTHER" id="PTHR43661">
    <property type="entry name" value="D-XYLONATE DEHYDRATASE"/>
    <property type="match status" value="1"/>
</dbReference>
<evidence type="ECO:0000313" key="5">
    <source>
        <dbReference type="Proteomes" id="UP001549112"/>
    </source>
</evidence>
<comment type="similarity">
    <text evidence="1">Belongs to the IlvD/Edd family.</text>
</comment>
<sequence>MQQENLPNHAIHLIAIAAACGIRLAWHDIVEISSIVLLLERIYLNGLADINHFHAVGGMEFIICEFIEAGLGHEDICTVSDKYFNVYAIDVKFCADGYVVRESVLNENGNHKVLVE</sequence>
<dbReference type="Pfam" id="PF00920">
    <property type="entry name" value="ILVD_EDD_N"/>
    <property type="match status" value="1"/>
</dbReference>
<gene>
    <name evidence="4" type="ORF">ABID39_001011</name>
</gene>
<organism evidence="4 5">
    <name type="scientific">Bartonella japonica</name>
    <dbReference type="NCBI Taxonomy" id="357761"/>
    <lineage>
        <taxon>Bacteria</taxon>
        <taxon>Pseudomonadati</taxon>
        <taxon>Pseudomonadota</taxon>
        <taxon>Alphaproteobacteria</taxon>
        <taxon>Hyphomicrobiales</taxon>
        <taxon>Bartonellaceae</taxon>
        <taxon>Bartonella</taxon>
    </lineage>
</organism>
<dbReference type="SUPFAM" id="SSF143975">
    <property type="entry name" value="IlvD/EDD N-terminal domain-like"/>
    <property type="match status" value="1"/>
</dbReference>
<accession>A0ABV2FP22</accession>
<reference evidence="4 5" key="1">
    <citation type="submission" date="2024-06" db="EMBL/GenBank/DDBJ databases">
        <title>Genomic Encyclopedia of Type Strains, Phase IV (KMG-IV): sequencing the most valuable type-strain genomes for metagenomic binning, comparative biology and taxonomic classification.</title>
        <authorList>
            <person name="Goeker M."/>
        </authorList>
    </citation>
    <scope>NUCLEOTIDE SEQUENCE [LARGE SCALE GENOMIC DNA]</scope>
    <source>
        <strain evidence="4 5">DSM 23650</strain>
    </source>
</reference>
<dbReference type="InterPro" id="IPR037237">
    <property type="entry name" value="IlvD/EDD_N"/>
</dbReference>
<keyword evidence="2" id="KW-0456">Lyase</keyword>
<feature type="domain" description="Dihydroxy-acid/6-phosphogluconate dehydratase N-terminal" evidence="3">
    <location>
        <begin position="8"/>
        <end position="82"/>
    </location>
</feature>
<evidence type="ECO:0000256" key="1">
    <source>
        <dbReference type="ARBA" id="ARBA00006486"/>
    </source>
</evidence>
<dbReference type="EMBL" id="JBEPLT010000009">
    <property type="protein sequence ID" value="MET3560317.1"/>
    <property type="molecule type" value="Genomic_DNA"/>
</dbReference>
<keyword evidence="5" id="KW-1185">Reference proteome</keyword>
<dbReference type="PANTHER" id="PTHR43661:SF1">
    <property type="entry name" value="PHOSPHOGLUCONATE DEHYDRATASE"/>
    <property type="match status" value="1"/>
</dbReference>
<name>A0ABV2FP22_9HYPH</name>
<dbReference type="Proteomes" id="UP001549112">
    <property type="component" value="Unassembled WGS sequence"/>
</dbReference>
<proteinExistence type="inferred from homology"/>